<sequence length="545" mass="61387">MSGCQFPSPVLSVQLERSTSSALKAQPSISCLGTFASSSFVVSPQDAHTVAAFFRMDTRPRLPHDVLLNVASFADRKSILALLTTTRSLHSDGGKYVVQDPVTLDGNQDIVSFIYFMRPYKHKRWRHLRFLHLRDAPISPGVAKALAKAIPRASHLSYLEFEDAEKTLGAHPDLPLAFAALRAVKDIVIDHGYHHTCRMLEAMKWPLESAELKHSDHEFDRDCRHRIHPAALLKNSQATLKTLECSLWSDFDDVLDTYPVYPHLESLHVEIWCPSVAHWAVSYPNLKRLHVNTLDDLFMKEANEDQLDRYAAIRSHNLEEHMAQEQQWVELDEFDGHTALDLYLLGLPCRVRAVSFALCPSSLRFFAPAMETARPTALTVFITSELFSQPVPTYLEDPGLVDVKALGIDVQVWAGGTAGDVDVTHVDRFLEHVLRLLQQASAQRFSLCLEVERLDDPPLSDYDTDDQDERRLRPPAPPRAVSPIETWINGTDLGALVRRFHDEVPSLDWVQFSVKAPFISCRKEAESSGRLAPEEQLLDTSLPVP</sequence>
<dbReference type="AlphaFoldDB" id="A0A2G8RX04"/>
<dbReference type="EMBL" id="AYKW01000045">
    <property type="protein sequence ID" value="PIL25848.1"/>
    <property type="molecule type" value="Genomic_DNA"/>
</dbReference>
<gene>
    <name evidence="2" type="ORF">GSI_11601</name>
</gene>
<organism evidence="2 3">
    <name type="scientific">Ganoderma sinense ZZ0214-1</name>
    <dbReference type="NCBI Taxonomy" id="1077348"/>
    <lineage>
        <taxon>Eukaryota</taxon>
        <taxon>Fungi</taxon>
        <taxon>Dikarya</taxon>
        <taxon>Basidiomycota</taxon>
        <taxon>Agaricomycotina</taxon>
        <taxon>Agaricomycetes</taxon>
        <taxon>Polyporales</taxon>
        <taxon>Polyporaceae</taxon>
        <taxon>Ganoderma</taxon>
    </lineage>
</organism>
<evidence type="ECO:0008006" key="4">
    <source>
        <dbReference type="Google" id="ProtNLM"/>
    </source>
</evidence>
<dbReference type="OrthoDB" id="2744591at2759"/>
<proteinExistence type="predicted"/>
<protein>
    <recommendedName>
        <fullName evidence="4">F-box domain-containing protein</fullName>
    </recommendedName>
</protein>
<keyword evidence="3" id="KW-1185">Reference proteome</keyword>
<evidence type="ECO:0000313" key="3">
    <source>
        <dbReference type="Proteomes" id="UP000230002"/>
    </source>
</evidence>
<reference evidence="2 3" key="1">
    <citation type="journal article" date="2015" name="Sci. Rep.">
        <title>Chromosome-level genome map provides insights into diverse defense mechanisms in the medicinal fungus Ganoderma sinense.</title>
        <authorList>
            <person name="Zhu Y."/>
            <person name="Xu J."/>
            <person name="Sun C."/>
            <person name="Zhou S."/>
            <person name="Xu H."/>
            <person name="Nelson D.R."/>
            <person name="Qian J."/>
            <person name="Song J."/>
            <person name="Luo H."/>
            <person name="Xiang L."/>
            <person name="Li Y."/>
            <person name="Xu Z."/>
            <person name="Ji A."/>
            <person name="Wang L."/>
            <person name="Lu S."/>
            <person name="Hayward A."/>
            <person name="Sun W."/>
            <person name="Li X."/>
            <person name="Schwartz D.C."/>
            <person name="Wang Y."/>
            <person name="Chen S."/>
        </authorList>
    </citation>
    <scope>NUCLEOTIDE SEQUENCE [LARGE SCALE GENOMIC DNA]</scope>
    <source>
        <strain evidence="2 3">ZZ0214-1</strain>
    </source>
</reference>
<accession>A0A2G8RX04</accession>
<evidence type="ECO:0000313" key="2">
    <source>
        <dbReference type="EMBL" id="PIL25848.1"/>
    </source>
</evidence>
<feature type="region of interest" description="Disordered" evidence="1">
    <location>
        <begin position="458"/>
        <end position="481"/>
    </location>
</feature>
<feature type="region of interest" description="Disordered" evidence="1">
    <location>
        <begin position="525"/>
        <end position="545"/>
    </location>
</feature>
<evidence type="ECO:0000256" key="1">
    <source>
        <dbReference type="SAM" id="MobiDB-lite"/>
    </source>
</evidence>
<dbReference type="Proteomes" id="UP000230002">
    <property type="component" value="Unassembled WGS sequence"/>
</dbReference>
<name>A0A2G8RX04_9APHY</name>
<comment type="caution">
    <text evidence="2">The sequence shown here is derived from an EMBL/GenBank/DDBJ whole genome shotgun (WGS) entry which is preliminary data.</text>
</comment>